<reference evidence="10 11" key="1">
    <citation type="submission" date="2016-02" db="EMBL/GenBank/DDBJ databases">
        <authorList>
            <person name="Wen L."/>
            <person name="He K."/>
            <person name="Yang H."/>
        </authorList>
    </citation>
    <scope>NUCLEOTIDE SEQUENCE [LARGE SCALE GENOMIC DNA]</scope>
    <source>
        <strain evidence="10 11">CV41</strain>
    </source>
</reference>
<keyword evidence="5 6" id="KW-0511">Multifunctional enzyme</keyword>
<comment type="activity regulation">
    <text evidence="6">Uridylyltransferase (UTase) activity is inhibited by glutamine, while glutamine activates uridylyl-removing (UR) activity.</text>
</comment>
<evidence type="ECO:0000256" key="1">
    <source>
        <dbReference type="ARBA" id="ARBA00022679"/>
    </source>
</evidence>
<accession>A0A139SMZ8</accession>
<comment type="function">
    <text evidence="6">Modifies, by uridylylation and deuridylylation, the PII regulatory proteins (GlnB and homologs), in response to the nitrogen status of the cell that GlnD senses through the glutamine level. Under low glutamine levels, catalyzes the conversion of the PII proteins and UTP to PII-UMP and PPi, while under higher glutamine levels, GlnD hydrolyzes PII-UMP to PII and UMP (deuridylylation). Thus, controls uridylylation state and activity of the PII proteins, and plays an important role in the regulation of nitrogen metabolism.</text>
</comment>
<feature type="region of interest" description="Uridylyltransferase" evidence="6">
    <location>
        <begin position="1"/>
        <end position="361"/>
    </location>
</feature>
<dbReference type="RefSeq" id="WP_068711742.1">
    <property type="nucleotide sequence ID" value="NZ_LSZP01000034.1"/>
</dbReference>
<dbReference type="PROSITE" id="PS51671">
    <property type="entry name" value="ACT"/>
    <property type="match status" value="2"/>
</dbReference>
<keyword evidence="1 6" id="KW-0808">Transferase</keyword>
<dbReference type="InterPro" id="IPR002912">
    <property type="entry name" value="ACT_dom"/>
</dbReference>
<dbReference type="GO" id="GO:0008773">
    <property type="term" value="F:[protein-PII] uridylyltransferase activity"/>
    <property type="evidence" value="ECO:0007669"/>
    <property type="project" value="UniProtKB-UniRule"/>
</dbReference>
<comment type="similarity">
    <text evidence="6">Belongs to the GlnD family.</text>
</comment>
<dbReference type="InterPro" id="IPR013546">
    <property type="entry name" value="PII_UdlTrfase/GS_AdlTrfase"/>
</dbReference>
<dbReference type="CDD" id="cd05401">
    <property type="entry name" value="NT_GlnE_GlnD_like"/>
    <property type="match status" value="1"/>
</dbReference>
<name>A0A139SMZ8_9BACT</name>
<evidence type="ECO:0000313" key="11">
    <source>
        <dbReference type="Proteomes" id="UP000071392"/>
    </source>
</evidence>
<dbReference type="OrthoDB" id="9758038at2"/>
<evidence type="ECO:0000259" key="9">
    <source>
        <dbReference type="PROSITE" id="PS51831"/>
    </source>
</evidence>
<comment type="caution">
    <text evidence="6">Lacks conserved residue(s) required for the propagation of feature annotation.</text>
</comment>
<feature type="domain" description="ACT" evidence="8">
    <location>
        <begin position="850"/>
        <end position="927"/>
    </location>
</feature>
<dbReference type="CDD" id="cd04900">
    <property type="entry name" value="ACT_UUR-like_1"/>
    <property type="match status" value="1"/>
</dbReference>
<feature type="domain" description="HD" evidence="9">
    <location>
        <begin position="478"/>
        <end position="601"/>
    </location>
</feature>
<comment type="caution">
    <text evidence="10">The sequence shown here is derived from an EMBL/GenBank/DDBJ whole genome shotgun (WGS) entry which is preliminary data.</text>
</comment>
<dbReference type="GO" id="GO:0008081">
    <property type="term" value="F:phosphoric diester hydrolase activity"/>
    <property type="evidence" value="ECO:0007669"/>
    <property type="project" value="UniProtKB-UniRule"/>
</dbReference>
<evidence type="ECO:0000256" key="2">
    <source>
        <dbReference type="ARBA" id="ARBA00022695"/>
    </source>
</evidence>
<dbReference type="Proteomes" id="UP000071392">
    <property type="component" value="Unassembled WGS sequence"/>
</dbReference>
<dbReference type="EC" id="3.1.4.-" evidence="6"/>
<feature type="region of interest" description="Disordered" evidence="7">
    <location>
        <begin position="348"/>
        <end position="369"/>
    </location>
</feature>
<dbReference type="PANTHER" id="PTHR47320">
    <property type="entry name" value="BIFUNCTIONAL URIDYLYLTRANSFERASE/URIDYLYL-REMOVING ENZYME"/>
    <property type="match status" value="1"/>
</dbReference>
<keyword evidence="2 6" id="KW-0548">Nucleotidyltransferase</keyword>
<dbReference type="Pfam" id="PF08335">
    <property type="entry name" value="GlnD_UR_UTase"/>
    <property type="match status" value="1"/>
</dbReference>
<dbReference type="SUPFAM" id="SSF55021">
    <property type="entry name" value="ACT-like"/>
    <property type="match status" value="2"/>
</dbReference>
<dbReference type="InterPro" id="IPR010043">
    <property type="entry name" value="UTase/UR"/>
</dbReference>
<comment type="domain">
    <text evidence="6">Has four distinct domains: an N-terminal nucleotidyltransferase (NT) domain responsible for UTase activity, a central HD domain that encodes UR activity, and two C-terminal ACT domains that seem to have a role in glutamine sensing.</text>
</comment>
<dbReference type="InterPro" id="IPR043519">
    <property type="entry name" value="NT_sf"/>
</dbReference>
<dbReference type="HAMAP" id="MF_00277">
    <property type="entry name" value="PII_uridylyl_transf"/>
    <property type="match status" value="1"/>
</dbReference>
<evidence type="ECO:0000313" key="10">
    <source>
        <dbReference type="EMBL" id="KXU35850.1"/>
    </source>
</evidence>
<dbReference type="PANTHER" id="PTHR47320:SF1">
    <property type="entry name" value="BIFUNCTIONAL URIDYLYLTRANSFERASE_URIDYLYL-REMOVING ENZYME"/>
    <property type="match status" value="1"/>
</dbReference>
<dbReference type="AlphaFoldDB" id="A0A139SMZ8"/>
<feature type="domain" description="ACT" evidence="8">
    <location>
        <begin position="731"/>
        <end position="814"/>
    </location>
</feature>
<protein>
    <recommendedName>
        <fullName evidence="6">Bifunctional uridylyltransferase/uridylyl-removing enzyme</fullName>
        <shortName evidence="6">UTase/UR</shortName>
    </recommendedName>
    <alternativeName>
        <fullName evidence="6">Bifunctional [protein-PII] modification enzyme</fullName>
    </alternativeName>
    <alternativeName>
        <fullName evidence="6">Bifunctional nitrogen sensor protein</fullName>
    </alternativeName>
    <domain>
        <recommendedName>
            <fullName evidence="6">[Protein-PII] uridylyltransferase</fullName>
            <shortName evidence="6">PII uridylyltransferase</shortName>
            <shortName evidence="6">UTase</shortName>
            <ecNumber evidence="6">2.7.7.59</ecNumber>
        </recommendedName>
    </domain>
    <domain>
        <recommendedName>
            <fullName evidence="6">[Protein-PII]-UMP uridylyl-removing enzyme</fullName>
            <shortName evidence="6">UR</shortName>
            <ecNumber evidence="6">3.1.4.-</ecNumber>
        </recommendedName>
    </domain>
</protein>
<proteinExistence type="inferred from homology"/>
<comment type="catalytic activity">
    <reaction evidence="6">
        <text>[protein-PII]-uridylyl-L-tyrosine + H2O = [protein-PII]-L-tyrosine + UMP + H(+)</text>
        <dbReference type="Rhea" id="RHEA:48600"/>
        <dbReference type="Rhea" id="RHEA-COMP:12147"/>
        <dbReference type="Rhea" id="RHEA-COMP:12148"/>
        <dbReference type="ChEBI" id="CHEBI:15377"/>
        <dbReference type="ChEBI" id="CHEBI:15378"/>
        <dbReference type="ChEBI" id="CHEBI:46858"/>
        <dbReference type="ChEBI" id="CHEBI:57865"/>
        <dbReference type="ChEBI" id="CHEBI:90602"/>
    </reaction>
</comment>
<evidence type="ECO:0000256" key="7">
    <source>
        <dbReference type="SAM" id="MobiDB-lite"/>
    </source>
</evidence>
<dbReference type="InterPro" id="IPR045865">
    <property type="entry name" value="ACT-like_dom_sf"/>
</dbReference>
<dbReference type="SUPFAM" id="SSF81891">
    <property type="entry name" value="Poly A polymerase C-terminal region-like"/>
    <property type="match status" value="1"/>
</dbReference>
<comment type="cofactor">
    <cofactor evidence="6">
        <name>Mg(2+)</name>
        <dbReference type="ChEBI" id="CHEBI:18420"/>
    </cofactor>
</comment>
<dbReference type="EC" id="2.7.7.59" evidence="6"/>
<dbReference type="SUPFAM" id="SSF81301">
    <property type="entry name" value="Nucleotidyltransferase"/>
    <property type="match status" value="1"/>
</dbReference>
<keyword evidence="3 6" id="KW-0378">Hydrolase</keyword>
<evidence type="ECO:0000256" key="6">
    <source>
        <dbReference type="HAMAP-Rule" id="MF_00277"/>
    </source>
</evidence>
<dbReference type="SUPFAM" id="SSF81593">
    <property type="entry name" value="Nucleotidyltransferase substrate binding subunit/domain"/>
    <property type="match status" value="1"/>
</dbReference>
<dbReference type="Gene3D" id="3.30.460.10">
    <property type="entry name" value="Beta Polymerase, domain 2"/>
    <property type="match status" value="1"/>
</dbReference>
<evidence type="ECO:0000256" key="5">
    <source>
        <dbReference type="ARBA" id="ARBA00023268"/>
    </source>
</evidence>
<dbReference type="PROSITE" id="PS51831">
    <property type="entry name" value="HD"/>
    <property type="match status" value="1"/>
</dbReference>
<dbReference type="PIRSF" id="PIRSF006288">
    <property type="entry name" value="PII_uridyltransf"/>
    <property type="match status" value="1"/>
</dbReference>
<keyword evidence="11" id="KW-1185">Reference proteome</keyword>
<gene>
    <name evidence="6" type="primary">glnD</name>
    <name evidence="10" type="ORF">AXK12_00100</name>
</gene>
<dbReference type="STRING" id="1548208.AXK12_00100"/>
<dbReference type="EMBL" id="LSZP01000034">
    <property type="protein sequence ID" value="KXU35850.1"/>
    <property type="molecule type" value="Genomic_DNA"/>
</dbReference>
<dbReference type="Pfam" id="PF01966">
    <property type="entry name" value="HD"/>
    <property type="match status" value="1"/>
</dbReference>
<evidence type="ECO:0000256" key="4">
    <source>
        <dbReference type="ARBA" id="ARBA00022842"/>
    </source>
</evidence>
<sequence>MPAEARPTSSPALKFALPDSIDGAARIALCKAFLAERGNALRARHAAGGGGRQIARARADTIDAVLRALMLHAVTGYPHGALPAPMSLLALGGYGRRELCPLSDIDILFLYPSDTPAEAIKPLQEHLIAEVLYPLWDCGLKVGHYTRTIDEVFAEARGDIRTKTSLLEARYLSGSRPLAAHFAEDYRRYFTTEAPLDYITQRLTDQAERRAKAGDTVFLQEPDIKNGVGGLRDYQNTLWMARVKLGISEMAELVGLGYLRGEDAAAFERAYDFLLRVRNGLHFMLTHPSDLMDLAIQPPLATSLGYPQENDLERVEIFMRDYYQRARTILRLSTLVEERLALTLNTGTAQAPKNKKGRTAPLDGFVPRGDKLAAQSPDIFETDPVRLIRVFRHCQSLGCQPDLALAELIRARLPLIGEARLRENRDACESFRAILSEVGDVYPTLDLMHELGVLGAFIPEFGKLTCLVQHELYHRYTVDVHTLRTIRELDQLFATTAEPAALKYRQALHETAAPQLLYLILLLHDIGKGEGVRGHDEAGVRISEPILRRLGISESKTQIALYIIKHHLLMGRFCQTRDLDDPQTAAALAEQVGDPEQLRYLYVHTFCDARGVGDALWNSYKDQLHTTLYRRTMEHMRLGDHEIQARYLARRAAAQADILARQLPDIREDEVTAHFDRLQRRYAIYTEPDEIALHLQMVHRLLHTLVTDAAPQAALRPIIEWQNDLNRSHTIVHVVTWDRAGLFYKLAGALSAAGLSILNAKVHSRSDHIAIDSFTVVEPGRGLVQAPKKRTTFERALRDALLEGRDLYPQIVAEAQKHISPYLLNRDSGPHTAFPPKVEIYHEEATGRTVVEIQACDQIGLLYRLAKTIGEHGYTITWARIATERGIAVDAFYIEQTESDAVRLAALRSALFTIISPNETAPDAADSATAATK</sequence>
<dbReference type="NCBIfam" id="TIGR01693">
    <property type="entry name" value="UTase_glnD"/>
    <property type="match status" value="1"/>
</dbReference>
<keyword evidence="4 6" id="KW-0460">Magnesium</keyword>
<evidence type="ECO:0000259" key="8">
    <source>
        <dbReference type="PROSITE" id="PS51671"/>
    </source>
</evidence>
<dbReference type="InterPro" id="IPR006674">
    <property type="entry name" value="HD_domain"/>
</dbReference>
<dbReference type="GO" id="GO:0006808">
    <property type="term" value="P:regulation of nitrogen utilization"/>
    <property type="evidence" value="ECO:0007669"/>
    <property type="project" value="UniProtKB-UniRule"/>
</dbReference>
<organism evidence="10 11">
    <name type="scientific">Cephaloticoccus capnophilus</name>
    <dbReference type="NCBI Taxonomy" id="1548208"/>
    <lineage>
        <taxon>Bacteria</taxon>
        <taxon>Pseudomonadati</taxon>
        <taxon>Verrucomicrobiota</taxon>
        <taxon>Opitutia</taxon>
        <taxon>Opitutales</taxon>
        <taxon>Opitutaceae</taxon>
        <taxon>Cephaloticoccus</taxon>
    </lineage>
</organism>
<evidence type="ECO:0000256" key="3">
    <source>
        <dbReference type="ARBA" id="ARBA00022801"/>
    </source>
</evidence>
<dbReference type="Gene3D" id="1.10.3090.10">
    <property type="entry name" value="cca-adding enzyme, domain 2"/>
    <property type="match status" value="1"/>
</dbReference>
<comment type="catalytic activity">
    <reaction evidence="6">
        <text>[protein-PII]-L-tyrosine + UTP = [protein-PII]-uridylyl-L-tyrosine + diphosphate</text>
        <dbReference type="Rhea" id="RHEA:13673"/>
        <dbReference type="Rhea" id="RHEA-COMP:12147"/>
        <dbReference type="Rhea" id="RHEA-COMP:12148"/>
        <dbReference type="ChEBI" id="CHEBI:33019"/>
        <dbReference type="ChEBI" id="CHEBI:46398"/>
        <dbReference type="ChEBI" id="CHEBI:46858"/>
        <dbReference type="ChEBI" id="CHEBI:90602"/>
        <dbReference type="EC" id="2.7.7.59"/>
    </reaction>
</comment>